<reference evidence="1" key="2">
    <citation type="submission" date="2019-11" db="EMBL/GenBank/DDBJ databases">
        <authorList>
            <person name="January G."/>
            <person name="Bunk B."/>
        </authorList>
    </citation>
    <scope>NUCLEOTIDE SEQUENCE</scope>
    <source>
        <strain evidence="1">3.6</strain>
    </source>
</reference>
<dbReference type="AlphaFoldDB" id="A0A1N6MAS4"/>
<evidence type="ECO:0000313" key="3">
    <source>
        <dbReference type="Proteomes" id="UP000184774"/>
    </source>
</evidence>
<protein>
    <submittedName>
        <fullName evidence="2">Uncharacterized protein</fullName>
    </submittedName>
</protein>
<gene>
    <name evidence="2" type="ORF">VSP9026_04255</name>
    <name evidence="1" type="ORF">Vspart_04038</name>
</gene>
<keyword evidence="4" id="KW-1185">Reference proteome</keyword>
<dbReference type="EMBL" id="FSSB01000030">
    <property type="protein sequence ID" value="SIO96466.1"/>
    <property type="molecule type" value="Genomic_DNA"/>
</dbReference>
<dbReference type="RefSeq" id="WP_074374902.1">
    <property type="nucleotide sequence ID" value="NZ_AP024908.1"/>
</dbReference>
<reference evidence="2 3" key="1">
    <citation type="submission" date="2016-12" db="EMBL/GenBank/DDBJ databases">
        <authorList>
            <person name="Song W.-J."/>
            <person name="Kurnit D.M."/>
        </authorList>
    </citation>
    <scope>NUCLEOTIDE SEQUENCE [LARGE SCALE GENOMIC DNA]</scope>
    <source>
        <strain evidence="2 3">CECT 9026</strain>
    </source>
</reference>
<name>A0A1N6MAS4_9VIBR</name>
<evidence type="ECO:0000313" key="1">
    <source>
        <dbReference type="EMBL" id="QMV16642.1"/>
    </source>
</evidence>
<proteinExistence type="predicted"/>
<reference evidence="1 4" key="3">
    <citation type="journal article" date="2020" name="J. Nat. Prod.">
        <title>Genomics-Metabolomics Profiling Disclosed Marine Vibrio spartinae 3.6 as a Producer of a New Branched Side Chain Prodigiosin.</title>
        <authorList>
            <person name="Vitale G.A."/>
            <person name="Sciarretta M."/>
            <person name="Palma Esposito F."/>
            <person name="January G.G."/>
            <person name="Giaccio M."/>
            <person name="Bunk B."/>
            <person name="Sproer C."/>
            <person name="Bajerski F."/>
            <person name="Power D."/>
            <person name="Festa C."/>
            <person name="Monti M.C."/>
            <person name="D'Auria M.V."/>
            <person name="de Pascale D."/>
        </authorList>
    </citation>
    <scope>NUCLEOTIDE SEQUENCE [LARGE SCALE GENOMIC DNA]</scope>
    <source>
        <strain evidence="1 4">3.6</strain>
    </source>
</reference>
<dbReference type="OrthoDB" id="5897904at2"/>
<evidence type="ECO:0000313" key="2">
    <source>
        <dbReference type="EMBL" id="SIO96466.1"/>
    </source>
</evidence>
<dbReference type="EMBL" id="CP046269">
    <property type="protein sequence ID" value="QMV16642.1"/>
    <property type="molecule type" value="Genomic_DNA"/>
</dbReference>
<sequence>MNRKIKELEYIADEAELAVLALSSTLLMEYKGVAVLQRKMYEISQKAHQLIAQETRQRKEVVCKAEPETKEYHPSV</sequence>
<dbReference type="Proteomes" id="UP000515264">
    <property type="component" value="Chromosome 2"/>
</dbReference>
<dbReference type="Proteomes" id="UP000184774">
    <property type="component" value="Unassembled WGS sequence"/>
</dbReference>
<accession>A0A1N6MAS4</accession>
<organism evidence="2 3">
    <name type="scientific">Vibrio spartinae</name>
    <dbReference type="NCBI Taxonomy" id="1918945"/>
    <lineage>
        <taxon>Bacteria</taxon>
        <taxon>Pseudomonadati</taxon>
        <taxon>Pseudomonadota</taxon>
        <taxon>Gammaproteobacteria</taxon>
        <taxon>Vibrionales</taxon>
        <taxon>Vibrionaceae</taxon>
        <taxon>Vibrio</taxon>
    </lineage>
</organism>
<evidence type="ECO:0000313" key="4">
    <source>
        <dbReference type="Proteomes" id="UP000515264"/>
    </source>
</evidence>